<sequence>MMEDIIENYRVNTLKLIEEKFTLDIEGGLQTEIPNLDFYFTSEPTEFNAIIYEPSLCIILQGNKAVGFGNELYSYGPKDYLLSSTHVPAKVKISEVNKENPYVSFRIKFNLEDIYEVIKNISSEKLQKIAKSEKGLFFDELNEKLYDPVYRLIKLLNQSKEEIEYLYPLVLKEILFILINDKSGYFLNKFAMEGTVSNKIVHVISEIKDNFNEKLNIKELAKMIDMSESSLYQNFKTITSMSPIQFQKKIRLEEAKLMLLNQNIEASEVAYAVGYESPSQFSREYSRMFGMSPKAHAEFLREKSNT</sequence>
<dbReference type="Pfam" id="PF06719">
    <property type="entry name" value="AraC_N"/>
    <property type="match status" value="1"/>
</dbReference>
<evidence type="ECO:0000256" key="1">
    <source>
        <dbReference type="ARBA" id="ARBA00023015"/>
    </source>
</evidence>
<evidence type="ECO:0000256" key="2">
    <source>
        <dbReference type="ARBA" id="ARBA00023163"/>
    </source>
</evidence>
<feature type="domain" description="HTH araC/xylS-type" evidence="3">
    <location>
        <begin position="201"/>
        <end position="299"/>
    </location>
</feature>
<dbReference type="Pfam" id="PF12833">
    <property type="entry name" value="HTH_18"/>
    <property type="match status" value="1"/>
</dbReference>
<dbReference type="Gene3D" id="1.10.10.60">
    <property type="entry name" value="Homeodomain-like"/>
    <property type="match status" value="2"/>
</dbReference>
<dbReference type="PROSITE" id="PS01124">
    <property type="entry name" value="HTH_ARAC_FAMILY_2"/>
    <property type="match status" value="1"/>
</dbReference>
<proteinExistence type="predicted"/>
<name>A0ABX5JF76_9BACT</name>
<dbReference type="PANTHER" id="PTHR43436:SF1">
    <property type="entry name" value="TRANSCRIPTIONAL REGULATORY PROTEIN"/>
    <property type="match status" value="1"/>
</dbReference>
<dbReference type="InterPro" id="IPR018060">
    <property type="entry name" value="HTH_AraC"/>
</dbReference>
<accession>A0ABX5JF76</accession>
<comment type="caution">
    <text evidence="4">The sequence shown here is derived from an EMBL/GenBank/DDBJ whole genome shotgun (WGS) entry which is preliminary data.</text>
</comment>
<keyword evidence="5" id="KW-1185">Reference proteome</keyword>
<dbReference type="Proteomes" id="UP000251311">
    <property type="component" value="Unassembled WGS sequence"/>
</dbReference>
<keyword evidence="1" id="KW-0805">Transcription regulation</keyword>
<evidence type="ECO:0000313" key="5">
    <source>
        <dbReference type="Proteomes" id="UP000251311"/>
    </source>
</evidence>
<dbReference type="EMBL" id="MUXF01000019">
    <property type="protein sequence ID" value="PUE64850.1"/>
    <property type="molecule type" value="Genomic_DNA"/>
</dbReference>
<protein>
    <submittedName>
        <fullName evidence="4">AraC family transcriptional regulator</fullName>
    </submittedName>
</protein>
<reference evidence="4 5" key="1">
    <citation type="submission" date="2017-02" db="EMBL/GenBank/DDBJ databases">
        <title>Arcobacter lacus sp. nov., a new species isolated from reclaimed water.</title>
        <authorList>
            <person name="Figueras M.J."/>
            <person name="Perez-Cataluna A."/>
            <person name="Salas-Masso N."/>
        </authorList>
    </citation>
    <scope>NUCLEOTIDE SEQUENCE [LARGE SCALE GENOMIC DNA]</scope>
    <source>
        <strain evidence="4 5">RW43-9</strain>
    </source>
</reference>
<keyword evidence="2" id="KW-0804">Transcription</keyword>
<dbReference type="InterPro" id="IPR009057">
    <property type="entry name" value="Homeodomain-like_sf"/>
</dbReference>
<evidence type="ECO:0000259" key="3">
    <source>
        <dbReference type="PROSITE" id="PS01124"/>
    </source>
</evidence>
<evidence type="ECO:0000313" key="4">
    <source>
        <dbReference type="EMBL" id="PUE64850.1"/>
    </source>
</evidence>
<gene>
    <name evidence="4" type="ORF">B0175_10620</name>
</gene>
<dbReference type="SMART" id="SM00342">
    <property type="entry name" value="HTH_ARAC"/>
    <property type="match status" value="1"/>
</dbReference>
<dbReference type="SUPFAM" id="SSF46689">
    <property type="entry name" value="Homeodomain-like"/>
    <property type="match status" value="2"/>
</dbReference>
<organism evidence="4 5">
    <name type="scientific">Arcobacter lacus</name>
    <dbReference type="NCBI Taxonomy" id="1912876"/>
    <lineage>
        <taxon>Bacteria</taxon>
        <taxon>Pseudomonadati</taxon>
        <taxon>Campylobacterota</taxon>
        <taxon>Epsilonproteobacteria</taxon>
        <taxon>Campylobacterales</taxon>
        <taxon>Arcobacteraceae</taxon>
        <taxon>Arcobacter</taxon>
    </lineage>
</organism>
<dbReference type="InterPro" id="IPR009594">
    <property type="entry name" value="Tscrpt_reg_HTH_AraC_N"/>
</dbReference>
<dbReference type="PANTHER" id="PTHR43436">
    <property type="entry name" value="ARAC-FAMILY TRANSCRIPTIONAL REGULATOR"/>
    <property type="match status" value="1"/>
</dbReference>